<evidence type="ECO:0000313" key="3">
    <source>
        <dbReference type="EMBL" id="EIJ42660.1"/>
    </source>
</evidence>
<dbReference type="STRING" id="395493.BegalDRAFT_1785"/>
<sequence>MGNCSPSCLHKMGTNPLSRFAFLDASRGVAILLMVIYHFSYDLDYFHFVDWDLYNSPYWIHFRSLIVTLFISIAGISLALACRHTLITTAYLRRLSLLIACALLISIVSYLMFQHRYIFFGILHFIAVASILGLLFVRRFWLSLSVGVLCLFVGGWVQHPLFNQPSLQWFGLMTHKPRTEDYVPLLPWFGVFLIGIACGEQLQRLTKTLKRFTQTMQQTGHPLLIWLGKRSLWIYLLHQPLLMGVLWLGMTIKRLFG</sequence>
<reference evidence="3 4" key="1">
    <citation type="submission" date="2011-11" db="EMBL/GenBank/DDBJ databases">
        <title>Improved High-Quality Draft sequence of Beggiatoa alba B18lD.</title>
        <authorList>
            <consortium name="US DOE Joint Genome Institute"/>
            <person name="Lucas S."/>
            <person name="Han J."/>
            <person name="Lapidus A."/>
            <person name="Cheng J.-F."/>
            <person name="Goodwin L."/>
            <person name="Pitluck S."/>
            <person name="Peters L."/>
            <person name="Mikhailova N."/>
            <person name="Held B."/>
            <person name="Detter J.C."/>
            <person name="Han C."/>
            <person name="Tapia R."/>
            <person name="Land M."/>
            <person name="Hauser L."/>
            <person name="Kyrpides N."/>
            <person name="Ivanova N."/>
            <person name="Pagani I."/>
            <person name="Samuel K."/>
            <person name="Teske A."/>
            <person name="Mueller J."/>
            <person name="Woyke T."/>
        </authorList>
    </citation>
    <scope>NUCLEOTIDE SEQUENCE [LARGE SCALE GENOMIC DNA]</scope>
    <source>
        <strain evidence="3 4">B18LD</strain>
    </source>
</reference>
<dbReference type="Pfam" id="PF07786">
    <property type="entry name" value="HGSNAT_cat"/>
    <property type="match status" value="1"/>
</dbReference>
<protein>
    <submittedName>
        <fullName evidence="3">Putative membrane protein</fullName>
    </submittedName>
</protein>
<feature type="transmembrane region" description="Helical" evidence="1">
    <location>
        <begin position="182"/>
        <end position="202"/>
    </location>
</feature>
<keyword evidence="1" id="KW-0472">Membrane</keyword>
<dbReference type="Proteomes" id="UP000005744">
    <property type="component" value="Unassembled WGS sequence"/>
</dbReference>
<organism evidence="3 4">
    <name type="scientific">Beggiatoa alba B18LD</name>
    <dbReference type="NCBI Taxonomy" id="395493"/>
    <lineage>
        <taxon>Bacteria</taxon>
        <taxon>Pseudomonadati</taxon>
        <taxon>Pseudomonadota</taxon>
        <taxon>Gammaproteobacteria</taxon>
        <taxon>Thiotrichales</taxon>
        <taxon>Thiotrichaceae</taxon>
        <taxon>Beggiatoa</taxon>
    </lineage>
</organism>
<feature type="transmembrane region" description="Helical" evidence="1">
    <location>
        <begin position="232"/>
        <end position="252"/>
    </location>
</feature>
<keyword evidence="1" id="KW-0812">Transmembrane</keyword>
<dbReference type="InterPro" id="IPR012429">
    <property type="entry name" value="HGSNAT_cat"/>
</dbReference>
<feature type="transmembrane region" description="Helical" evidence="1">
    <location>
        <begin position="94"/>
        <end position="112"/>
    </location>
</feature>
<feature type="domain" description="Heparan-alpha-glucosaminide N-acetyltransferase catalytic" evidence="2">
    <location>
        <begin position="19"/>
        <end position="240"/>
    </location>
</feature>
<gene>
    <name evidence="3" type="ORF">BegalDRAFT_1785</name>
</gene>
<proteinExistence type="predicted"/>
<dbReference type="eggNOG" id="COG3503">
    <property type="taxonomic scope" value="Bacteria"/>
</dbReference>
<keyword evidence="4" id="KW-1185">Reference proteome</keyword>
<evidence type="ECO:0000259" key="2">
    <source>
        <dbReference type="Pfam" id="PF07786"/>
    </source>
</evidence>
<dbReference type="HOGENOM" id="CLU_067755_0_1_6"/>
<accession>I3CGB7</accession>
<feature type="transmembrane region" description="Helical" evidence="1">
    <location>
        <begin position="144"/>
        <end position="162"/>
    </location>
</feature>
<keyword evidence="1" id="KW-1133">Transmembrane helix</keyword>
<name>I3CGB7_9GAMM</name>
<feature type="transmembrane region" description="Helical" evidence="1">
    <location>
        <begin position="60"/>
        <end position="82"/>
    </location>
</feature>
<evidence type="ECO:0000256" key="1">
    <source>
        <dbReference type="SAM" id="Phobius"/>
    </source>
</evidence>
<dbReference type="AlphaFoldDB" id="I3CGB7"/>
<evidence type="ECO:0000313" key="4">
    <source>
        <dbReference type="Proteomes" id="UP000005744"/>
    </source>
</evidence>
<dbReference type="EMBL" id="JH600070">
    <property type="protein sequence ID" value="EIJ42660.1"/>
    <property type="molecule type" value="Genomic_DNA"/>
</dbReference>
<feature type="transmembrane region" description="Helical" evidence="1">
    <location>
        <begin position="20"/>
        <end position="40"/>
    </location>
</feature>
<feature type="transmembrane region" description="Helical" evidence="1">
    <location>
        <begin position="118"/>
        <end position="137"/>
    </location>
</feature>